<dbReference type="AlphaFoldDB" id="A0A3S5ILE1"/>
<dbReference type="RefSeq" id="WP_043467099.1">
    <property type="nucleotide sequence ID" value="NZ_CP134822.1"/>
</dbReference>
<accession>A0A3S5ILE1</accession>
<protein>
    <submittedName>
        <fullName evidence="1">Uncharacterized protein</fullName>
    </submittedName>
</protein>
<dbReference type="EMBL" id="JNAD02000003">
    <property type="protein sequence ID" value="RKM97370.1"/>
    <property type="molecule type" value="Genomic_DNA"/>
</dbReference>
<dbReference type="OrthoDB" id="7067907at2"/>
<evidence type="ECO:0000313" key="2">
    <source>
        <dbReference type="Proteomes" id="UP000028058"/>
    </source>
</evidence>
<name>A0A3S5ILE1_9ACTN</name>
<sequence length="193" mass="20997">MLFLNRQMLNQHVSELPAIIDRYAARDAGFVDDSLSWLTALEQTLLRLRLPLAGLVAASRGEILAVRDGHREPEAAAPPTSARQAQRATAAVVLSRVEKTLRGAVDDIDAQLDGHREKMAQLLAVASNVKPIPARGDRTRDDWLRSLWSDMAGIKETAGMYAYINAAISPGDVLALLGEVLEKLLATAEEHIA</sequence>
<keyword evidence="2" id="KW-1185">Reference proteome</keyword>
<organism evidence="1 2">
    <name type="scientific">Streptomyces xinghaiensis</name>
    <dbReference type="NCBI Taxonomy" id="1038928"/>
    <lineage>
        <taxon>Bacteria</taxon>
        <taxon>Bacillati</taxon>
        <taxon>Actinomycetota</taxon>
        <taxon>Actinomycetes</taxon>
        <taxon>Kitasatosporales</taxon>
        <taxon>Streptomycetaceae</taxon>
        <taxon>Streptomyces</taxon>
    </lineage>
</organism>
<gene>
    <name evidence="1" type="ORF">SFRA_009155</name>
</gene>
<proteinExistence type="predicted"/>
<comment type="caution">
    <text evidence="1">The sequence shown here is derived from an EMBL/GenBank/DDBJ whole genome shotgun (WGS) entry which is preliminary data.</text>
</comment>
<reference evidence="1 2" key="1">
    <citation type="journal article" date="2014" name="Genome Announc.">
        <title>Draft Genome Sequence of Streptomyces fradiae ATCC 19609, a Strain Highly Sensitive to Antibiotics.</title>
        <authorList>
            <person name="Bekker O.B."/>
            <person name="Klimina K.M."/>
            <person name="Vatlin A.A."/>
            <person name="Zakharevich N.V."/>
            <person name="Kasianov A.S."/>
            <person name="Danilenko V.N."/>
        </authorList>
    </citation>
    <scope>NUCLEOTIDE SEQUENCE [LARGE SCALE GENOMIC DNA]</scope>
    <source>
        <strain evidence="1 2">ATCC 19609</strain>
    </source>
</reference>
<dbReference type="Proteomes" id="UP000028058">
    <property type="component" value="Unassembled WGS sequence"/>
</dbReference>
<evidence type="ECO:0000313" key="1">
    <source>
        <dbReference type="EMBL" id="RKM97370.1"/>
    </source>
</evidence>